<evidence type="ECO:0000259" key="10">
    <source>
        <dbReference type="PROSITE" id="PS50862"/>
    </source>
</evidence>
<keyword evidence="11" id="KW-0328">Glycosyltransferase</keyword>
<dbReference type="PROSITE" id="PS50862">
    <property type="entry name" value="AA_TRNA_LIGASE_II"/>
    <property type="match status" value="1"/>
</dbReference>
<dbReference type="SUPFAM" id="SSF55681">
    <property type="entry name" value="Class II aaRS and biotin synthetases"/>
    <property type="match status" value="1"/>
</dbReference>
<dbReference type="EMBL" id="JGYD01000026">
    <property type="protein sequence ID" value="KSV16359.1"/>
    <property type="molecule type" value="Genomic_DNA"/>
</dbReference>
<reference evidence="11 12" key="1">
    <citation type="journal article" date="2015" name="Sci. Rep.">
        <title>A comparative genomics and reductive dehalogenase gene transcription study of two chloroethene-respiring bacteria, Dehalococcoides mccartyi strains MB and 11a.</title>
        <authorList>
            <person name="Low A."/>
            <person name="Shen Z."/>
            <person name="Cheng D."/>
            <person name="Rogers M.J."/>
            <person name="Lee P.K."/>
            <person name="He J."/>
        </authorList>
    </citation>
    <scope>NUCLEOTIDE SEQUENCE [LARGE SCALE GENOMIC DNA]</scope>
    <source>
        <strain evidence="11 12">MB</strain>
    </source>
</reference>
<comment type="similarity">
    <text evidence="3 8">Belongs to the class-II aminoacyl-tRNA synthetase family. HisZ subfamily.</text>
</comment>
<proteinExistence type="inferred from homology"/>
<dbReference type="CDD" id="cd00773">
    <property type="entry name" value="HisRS-like_core"/>
    <property type="match status" value="1"/>
</dbReference>
<feature type="binding site" evidence="9">
    <location>
        <begin position="271"/>
        <end position="272"/>
    </location>
    <ligand>
        <name>L-histidine</name>
        <dbReference type="ChEBI" id="CHEBI:57595"/>
    </ligand>
</feature>
<dbReference type="GO" id="GO:0004821">
    <property type="term" value="F:histidine-tRNA ligase activity"/>
    <property type="evidence" value="ECO:0007669"/>
    <property type="project" value="TreeGrafter"/>
</dbReference>
<comment type="miscellaneous">
    <text evidence="8">This function is generally fulfilled by the C-terminal part of HisG, which is missing in some bacteria such as this one.</text>
</comment>
<evidence type="ECO:0000256" key="3">
    <source>
        <dbReference type="ARBA" id="ARBA00005539"/>
    </source>
</evidence>
<comment type="caution">
    <text evidence="11">The sequence shown here is derived from an EMBL/GenBank/DDBJ whole genome shotgun (WGS) entry which is preliminary data.</text>
</comment>
<evidence type="ECO:0000256" key="8">
    <source>
        <dbReference type="HAMAP-Rule" id="MF_00125"/>
    </source>
</evidence>
<evidence type="ECO:0000256" key="5">
    <source>
        <dbReference type="ARBA" id="ARBA00020397"/>
    </source>
</evidence>
<protein>
    <recommendedName>
        <fullName evidence="5 8">ATP phosphoribosyltransferase regulatory subunit</fullName>
    </recommendedName>
</protein>
<dbReference type="GO" id="GO:0016757">
    <property type="term" value="F:glycosyltransferase activity"/>
    <property type="evidence" value="ECO:0007669"/>
    <property type="project" value="UniProtKB-KW"/>
</dbReference>
<dbReference type="Proteomes" id="UP000053577">
    <property type="component" value="Unassembled WGS sequence"/>
</dbReference>
<dbReference type="PANTHER" id="PTHR43707">
    <property type="entry name" value="HISTIDYL-TRNA SYNTHETASE"/>
    <property type="match status" value="1"/>
</dbReference>
<feature type="binding site" evidence="9">
    <location>
        <position position="128"/>
    </location>
    <ligand>
        <name>L-histidine</name>
        <dbReference type="ChEBI" id="CHEBI:57595"/>
    </ligand>
</feature>
<dbReference type="InterPro" id="IPR006195">
    <property type="entry name" value="aa-tRNA-synth_II"/>
</dbReference>
<comment type="function">
    <text evidence="7 8">Required for the first step of histidine biosynthesis. May allow the feedback regulation of ATP phosphoribosyltransferase activity by histidine.</text>
</comment>
<name>A0A0V8LXX0_9CHLR</name>
<dbReference type="HAMAP" id="MF_00125">
    <property type="entry name" value="HisZ"/>
    <property type="match status" value="1"/>
</dbReference>
<feature type="domain" description="Aminoacyl-transfer RNA synthetases class-II family profile" evidence="10">
    <location>
        <begin position="20"/>
        <end position="364"/>
    </location>
</feature>
<accession>A0A0V8LXX0</accession>
<sequence>MIARCKGCSDLLPEDMLRFRYIESIFHDSCITWGYEEVRTPMLEYLSLFTSSGTLTPQMLKRVYSFLDWDGWSGERVVLRPDGTIPAARLYIDNLQEMEVARLCYTSNIFRFDETGKKSRENWQLGAELIGVTGSEANAELITLALETLSRLGFEDVELRLSHSQLIKAVLAQLEPNADEQHKIFDQLLDGDVALMSRLEAEKPELFRTLKLLMENKGTSAAFLKNVMAMAGTAGGDLEEPLNDFIAGVDILDKLGVSYQIDLASGKGFEYYTGVIFHLFVNGEHVGGGGRYDKLIPLLGGPDKPAAGFALYLNRLIPMIDAEDMYDMVEEKILIKYEGDNLKNAYEMANLIRECGISAELYYPGVDTAAYGWAVTVKAADSYEVTDLIEDKTTEFKNQAEVMCLLSGEEDA</sequence>
<comment type="subcellular location">
    <subcellularLocation>
        <location evidence="1 8">Cytoplasm</location>
    </subcellularLocation>
</comment>
<feature type="binding site" evidence="9">
    <location>
        <begin position="82"/>
        <end position="84"/>
    </location>
    <ligand>
        <name>L-histidine</name>
        <dbReference type="ChEBI" id="CHEBI:57595"/>
    </ligand>
</feature>
<feature type="binding site" evidence="9">
    <location>
        <position position="124"/>
    </location>
    <ligand>
        <name>L-histidine</name>
        <dbReference type="ChEBI" id="CHEBI:57595"/>
    </ligand>
</feature>
<evidence type="ECO:0000256" key="6">
    <source>
        <dbReference type="ARBA" id="ARBA00022490"/>
    </source>
</evidence>
<dbReference type="Pfam" id="PF13393">
    <property type="entry name" value="tRNA-synt_His"/>
    <property type="match status" value="1"/>
</dbReference>
<dbReference type="InterPro" id="IPR004516">
    <property type="entry name" value="HisRS/HisZ"/>
</dbReference>
<dbReference type="UniPathway" id="UPA00031">
    <property type="reaction ID" value="UER00006"/>
</dbReference>
<organism evidence="11 12">
    <name type="scientific">Dehalococcoides mccartyi</name>
    <dbReference type="NCBI Taxonomy" id="61435"/>
    <lineage>
        <taxon>Bacteria</taxon>
        <taxon>Bacillati</taxon>
        <taxon>Chloroflexota</taxon>
        <taxon>Dehalococcoidia</taxon>
        <taxon>Dehalococcoidales</taxon>
        <taxon>Dehalococcoidaceae</taxon>
        <taxon>Dehalococcoides</taxon>
    </lineage>
</organism>
<comment type="subunit">
    <text evidence="4 8">Heteromultimer composed of HisG and HisZ subunits.</text>
</comment>
<dbReference type="RefSeq" id="WP_058292775.1">
    <property type="nucleotide sequence ID" value="NZ_JGYD01000026.1"/>
</dbReference>
<dbReference type="InterPro" id="IPR041715">
    <property type="entry name" value="HisRS-like_core"/>
</dbReference>
<dbReference type="PATRIC" id="fig|61435.5.peg.755"/>
<gene>
    <name evidence="8" type="primary">hisZ</name>
    <name evidence="11" type="ORF">DA01_03765</name>
</gene>
<dbReference type="InterPro" id="IPR004517">
    <property type="entry name" value="HisZ"/>
</dbReference>
<evidence type="ECO:0000256" key="1">
    <source>
        <dbReference type="ARBA" id="ARBA00004496"/>
    </source>
</evidence>
<dbReference type="GO" id="GO:0006427">
    <property type="term" value="P:histidyl-tRNA aminoacylation"/>
    <property type="evidence" value="ECO:0007669"/>
    <property type="project" value="TreeGrafter"/>
</dbReference>
<evidence type="ECO:0000256" key="9">
    <source>
        <dbReference type="PIRSR" id="PIRSR001549-1"/>
    </source>
</evidence>
<keyword evidence="11" id="KW-0808">Transferase</keyword>
<dbReference type="PIRSF" id="PIRSF001549">
    <property type="entry name" value="His-tRNA_synth"/>
    <property type="match status" value="1"/>
</dbReference>
<dbReference type="eggNOG" id="COG0124">
    <property type="taxonomic scope" value="Bacteria"/>
</dbReference>
<evidence type="ECO:0000256" key="7">
    <source>
        <dbReference type="ARBA" id="ARBA00025246"/>
    </source>
</evidence>
<dbReference type="PANTHER" id="PTHR43707:SF1">
    <property type="entry name" value="HISTIDINE--TRNA LIGASE, MITOCHONDRIAL-RELATED"/>
    <property type="match status" value="1"/>
</dbReference>
<dbReference type="AlphaFoldDB" id="A0A0V8LXX0"/>
<evidence type="ECO:0000256" key="4">
    <source>
        <dbReference type="ARBA" id="ARBA00011496"/>
    </source>
</evidence>
<evidence type="ECO:0000313" key="11">
    <source>
        <dbReference type="EMBL" id="KSV16359.1"/>
    </source>
</evidence>
<dbReference type="GO" id="GO:0005737">
    <property type="term" value="C:cytoplasm"/>
    <property type="evidence" value="ECO:0007669"/>
    <property type="project" value="UniProtKB-SubCell"/>
</dbReference>
<feature type="binding site" evidence="9">
    <location>
        <position position="111"/>
    </location>
    <ligand>
        <name>L-histidine</name>
        <dbReference type="ChEBI" id="CHEBI:57595"/>
    </ligand>
</feature>
<dbReference type="GO" id="GO:0000105">
    <property type="term" value="P:L-histidine biosynthetic process"/>
    <property type="evidence" value="ECO:0007669"/>
    <property type="project" value="UniProtKB-UniRule"/>
</dbReference>
<keyword evidence="6 8" id="KW-0963">Cytoplasm</keyword>
<keyword evidence="8" id="KW-0028">Amino-acid biosynthesis</keyword>
<dbReference type="InterPro" id="IPR045864">
    <property type="entry name" value="aa-tRNA-synth_II/BPL/LPL"/>
</dbReference>
<keyword evidence="8" id="KW-0368">Histidine biosynthesis</keyword>
<evidence type="ECO:0000313" key="12">
    <source>
        <dbReference type="Proteomes" id="UP000053577"/>
    </source>
</evidence>
<evidence type="ECO:0000256" key="2">
    <source>
        <dbReference type="ARBA" id="ARBA00004667"/>
    </source>
</evidence>
<dbReference type="Gene3D" id="3.30.930.10">
    <property type="entry name" value="Bira Bifunctional Protein, Domain 2"/>
    <property type="match status" value="1"/>
</dbReference>
<dbReference type="OrthoDB" id="9800814at2"/>
<comment type="pathway">
    <text evidence="2 8">Amino-acid biosynthesis; L-histidine biosynthesis; L-histidine from 5-phospho-alpha-D-ribose 1-diphosphate: step 1/9.</text>
</comment>